<protein>
    <recommendedName>
        <fullName evidence="1">Phosphoribulokinase/uridine kinase domain-containing protein</fullName>
    </recommendedName>
</protein>
<dbReference type="Proteomes" id="UP001153292">
    <property type="component" value="Chromosome 23"/>
</dbReference>
<proteinExistence type="predicted"/>
<dbReference type="SUPFAM" id="SSF52540">
    <property type="entry name" value="P-loop containing nucleoside triphosphate hydrolases"/>
    <property type="match status" value="1"/>
</dbReference>
<feature type="domain" description="Phosphoribulokinase/uridine kinase" evidence="1">
    <location>
        <begin position="9"/>
        <end position="130"/>
    </location>
</feature>
<keyword evidence="3" id="KW-1185">Reference proteome</keyword>
<accession>A0ABN8B7C7</accession>
<name>A0ABN8B7C7_CHISP</name>
<dbReference type="InterPro" id="IPR006083">
    <property type="entry name" value="PRK/URK"/>
</dbReference>
<dbReference type="EMBL" id="OU963916">
    <property type="protein sequence ID" value="CAH0403284.1"/>
    <property type="molecule type" value="Genomic_DNA"/>
</dbReference>
<dbReference type="Gene3D" id="3.40.50.300">
    <property type="entry name" value="P-loop containing nucleotide triphosphate hydrolases"/>
    <property type="match status" value="1"/>
</dbReference>
<gene>
    <name evidence="2" type="ORF">CHILSU_LOCUS6551</name>
</gene>
<organism evidence="2 3">
    <name type="scientific">Chilo suppressalis</name>
    <name type="common">Asiatic rice borer moth</name>
    <dbReference type="NCBI Taxonomy" id="168631"/>
    <lineage>
        <taxon>Eukaryota</taxon>
        <taxon>Metazoa</taxon>
        <taxon>Ecdysozoa</taxon>
        <taxon>Arthropoda</taxon>
        <taxon>Hexapoda</taxon>
        <taxon>Insecta</taxon>
        <taxon>Pterygota</taxon>
        <taxon>Neoptera</taxon>
        <taxon>Endopterygota</taxon>
        <taxon>Lepidoptera</taxon>
        <taxon>Glossata</taxon>
        <taxon>Ditrysia</taxon>
        <taxon>Pyraloidea</taxon>
        <taxon>Crambidae</taxon>
        <taxon>Crambinae</taxon>
        <taxon>Chilo</taxon>
    </lineage>
</organism>
<dbReference type="PANTHER" id="PTHR10285">
    <property type="entry name" value="URIDINE KINASE"/>
    <property type="match status" value="1"/>
</dbReference>
<sequence>MSHKNDWVIIGISGVTCGGKTTLANKLTETLTPVYVFHQDKYFYPDDSPKHVRCDGLDHNNYDILSSLDMDSMYKDIIETLKGDVKAHRSNVERRPGQIEIKGKKLLIIEGFTVLNFKPITDLCDFRYYFILEYGECAGRRSYRLYDPPDVAGYFDLCVWPEHLRYRADIEKDGRVMLLDGTQHDALDVVLADLYRAGATKV</sequence>
<evidence type="ECO:0000313" key="2">
    <source>
        <dbReference type="EMBL" id="CAH0403284.1"/>
    </source>
</evidence>
<evidence type="ECO:0000313" key="3">
    <source>
        <dbReference type="Proteomes" id="UP001153292"/>
    </source>
</evidence>
<reference evidence="2" key="1">
    <citation type="submission" date="2021-12" db="EMBL/GenBank/DDBJ databases">
        <authorList>
            <person name="King R."/>
        </authorList>
    </citation>
    <scope>NUCLEOTIDE SEQUENCE</scope>
</reference>
<evidence type="ECO:0000259" key="1">
    <source>
        <dbReference type="Pfam" id="PF00485"/>
    </source>
</evidence>
<dbReference type="Pfam" id="PF00485">
    <property type="entry name" value="PRK"/>
    <property type="match status" value="1"/>
</dbReference>
<dbReference type="InterPro" id="IPR027417">
    <property type="entry name" value="P-loop_NTPase"/>
</dbReference>